<feature type="compositionally biased region" description="Acidic residues" evidence="1">
    <location>
        <begin position="1565"/>
        <end position="1574"/>
    </location>
</feature>
<dbReference type="PANTHER" id="PTHR10663:SF373">
    <property type="entry name" value="PH AND SEC7 DOMAIN-CONTAINING PROTEIN C11E3.11C"/>
    <property type="match status" value="1"/>
</dbReference>
<dbReference type="SUPFAM" id="SSF50729">
    <property type="entry name" value="PH domain-like"/>
    <property type="match status" value="1"/>
</dbReference>
<feature type="compositionally biased region" description="Low complexity" evidence="1">
    <location>
        <begin position="409"/>
        <end position="427"/>
    </location>
</feature>
<dbReference type="Gene3D" id="2.30.29.30">
    <property type="entry name" value="Pleckstrin-homology domain (PH domain)/Phosphotyrosine-binding domain (PTB)"/>
    <property type="match status" value="1"/>
</dbReference>
<name>A0ABR1S9J9_9PEZI</name>
<sequence length="1580" mass="172637">MHPSEGSRRSHRRRPELNIDTLSSSPPQIRDTRPSTPPSLRRPPVPPKGKPPVSGRALRTQQHPSISSTTSSRDRDFDESFLDTLNSPVDMTDNKENVPDFMGDRLRKTNYRDSHDLSLPSRQVTRDSLVTNMLLSLDQFSLGQIHTPATPLSPFDEPSTYRSMSLGGENPARTISSIPQRNRTHSSYNTHGHNYTYSSDFEGTDDADSRLSSPYARGRRSNSSSGFHSGIGRLNSMRESPTQQRGNQMANGRILHSRGGRTSKSSSTNSFDGGYAQVLGSQRIAHGIGGRSSSFDMGQNHSSTLSPTYAAAAPAPNNIAGSAWNLEFSNTLWTDEYEEAAPTPTVPGGPRRPTLSNAPTAIPQPPPIPQQQEQDTERRSVSASDRKMSMRSNRTGTAGGRAGAGAGAGASAAAAAAAAAAASKYDLPPLPPPPSAPEEDEEEMDSAPAPHVGYEKAKEKDLGQAGANTTTQTTQSRPGFFKRMFGGSSKALASAFDSASTSSNPPHVSPAAVETQSRPDSRSQPPQPQQQPIASSAPPSRDSQPANSSAGHHVIQKKSSFFRRRKKSIAEPPPPMPQASAAHMSMSTEHPAQRAKQLDPSDYMPDPSPVSSLRQVMSPYLKESGSASPLGLLPPRNKRESVSPHYNVEDPEDDRRRKSRGFSPDYEPSPKATIRTVKSQSALVTRTRDSVTSGSSRTPLASPPMPTQRPKLTRDTTFFEDSSDSDGDKPNRSSKASRNRPRRSSSPAAHSAQRLAPADEDGSYRENSSANGSPYLGSYEEKPRPDSLGLPIQDQPSSGRVSALSRSGQDQSSGSLPSLQVQGAEAKTKPAGSPLDEPEVTVGEPTEDDRLKAQRIFDGREDFIQKDKAASWMGEEGPVRQRTLRAYMELYDFAEKSVLTALREVCGRLILRAETQQVDRILVCFSNRWCDCNPNHGFKTMDVIHTMCYSIMLLNTDLHLADIESKMTRSQFVKNTMTTIKQAVEDSVADTYDRPTILPGRNTMLSPTESEMRAPPEPEPPRRDWRSSFIPPRAESRTGDHEESEGCGPLVKTPFNGSMRAWEHLMEVVLKDIYVSIRDEKLPLFGGGPEAAQNSQNNGNLSVVGMLMRSPSTLSKAPSECPSSRGRMDGPEPAQQRPVELQDFDDGNSLWSPTVSSATWSRYSLGRTQTTPSVDSLGSSFLRGDYQQSIGFANALAHAIIREDGPATSSQSIMSDEVNGAAMLEDESLELTGPPWAKEGLVIHKHHLDGVDKKAKDRNWSEVFAVVQKGQMSIFSFSTKSMRQKQRGNRKPAPGGVVGGGNWQENATSLGTFSLRQTLASALPAPGYSRTRPHVWALSLPTGAVHLFQVGTPEICKEFVLTVNYWSARLSTHPLVGGISNMEFGWSEACINNALVSAINENVLPPRPGSATAGPSTGGRQSMHSRRGSQQSSMRSSFDLGTSARPKLPGDRINIAEWTPPAQSLRASNCTESEQYETLLAYVHGIEEELQKHNQLRSPMLLAFTPRGSNATKAMNNWERKSSYLLREIVKFRTYVDCLQYAEQRRKEIYDERQIAQRAARGDEISDSEDEPEETMDRGE</sequence>
<feature type="compositionally biased region" description="Polar residues" evidence="1">
    <location>
        <begin position="173"/>
        <end position="201"/>
    </location>
</feature>
<feature type="domain" description="SEC7" evidence="2">
    <location>
        <begin position="835"/>
        <end position="995"/>
    </location>
</feature>
<dbReference type="InterPro" id="IPR023394">
    <property type="entry name" value="Sec7_C_sf"/>
</dbReference>
<dbReference type="InterPro" id="IPR041681">
    <property type="entry name" value="PH_9"/>
</dbReference>
<evidence type="ECO:0000256" key="1">
    <source>
        <dbReference type="SAM" id="MobiDB-lite"/>
    </source>
</evidence>
<organism evidence="3 4">
    <name type="scientific">Apiospora marii</name>
    <dbReference type="NCBI Taxonomy" id="335849"/>
    <lineage>
        <taxon>Eukaryota</taxon>
        <taxon>Fungi</taxon>
        <taxon>Dikarya</taxon>
        <taxon>Ascomycota</taxon>
        <taxon>Pezizomycotina</taxon>
        <taxon>Sordariomycetes</taxon>
        <taxon>Xylariomycetidae</taxon>
        <taxon>Amphisphaeriales</taxon>
        <taxon>Apiosporaceae</taxon>
        <taxon>Apiospora</taxon>
    </lineage>
</organism>
<feature type="region of interest" description="Disordered" evidence="1">
    <location>
        <begin position="339"/>
        <end position="846"/>
    </location>
</feature>
<feature type="compositionally biased region" description="Low complexity" evidence="1">
    <location>
        <begin position="516"/>
        <end position="541"/>
    </location>
</feature>
<feature type="region of interest" description="Disordered" evidence="1">
    <location>
        <begin position="1405"/>
        <end position="1452"/>
    </location>
</feature>
<dbReference type="Gene3D" id="1.10.1000.11">
    <property type="entry name" value="Arf Nucleotide-binding Site Opener,domain 2"/>
    <property type="match status" value="1"/>
</dbReference>
<feature type="compositionally biased region" description="Basic and acidic residues" evidence="1">
    <location>
        <begin position="1010"/>
        <end position="1026"/>
    </location>
</feature>
<gene>
    <name evidence="3" type="ORF">PG991_004773</name>
</gene>
<feature type="region of interest" description="Disordered" evidence="1">
    <location>
        <begin position="1556"/>
        <end position="1580"/>
    </location>
</feature>
<feature type="compositionally biased region" description="Polar residues" evidence="1">
    <location>
        <begin position="497"/>
        <end position="506"/>
    </location>
</feature>
<reference evidence="3 4" key="1">
    <citation type="submission" date="2023-01" db="EMBL/GenBank/DDBJ databases">
        <title>Analysis of 21 Apiospora genomes using comparative genomics revels a genus with tremendous synthesis potential of carbohydrate active enzymes and secondary metabolites.</title>
        <authorList>
            <person name="Sorensen T."/>
        </authorList>
    </citation>
    <scope>NUCLEOTIDE SEQUENCE [LARGE SCALE GENOMIC DNA]</scope>
    <source>
        <strain evidence="3 4">CBS 20057</strain>
    </source>
</reference>
<feature type="region of interest" description="Disordered" evidence="1">
    <location>
        <begin position="1281"/>
        <end position="1300"/>
    </location>
</feature>
<dbReference type="InterPro" id="IPR011993">
    <property type="entry name" value="PH-like_dom_sf"/>
</dbReference>
<dbReference type="PANTHER" id="PTHR10663">
    <property type="entry name" value="GUANYL-NUCLEOTIDE EXCHANGE FACTOR"/>
    <property type="match status" value="1"/>
</dbReference>
<feature type="compositionally biased region" description="Basic residues" evidence="1">
    <location>
        <begin position="554"/>
        <end position="567"/>
    </location>
</feature>
<evidence type="ECO:0000313" key="3">
    <source>
        <dbReference type="EMBL" id="KAK8027717.1"/>
    </source>
</evidence>
<feature type="compositionally biased region" description="Basic and acidic residues" evidence="1">
    <location>
        <begin position="453"/>
        <end position="462"/>
    </location>
</feature>
<dbReference type="InterPro" id="IPR035999">
    <property type="entry name" value="Sec7_dom_sf"/>
</dbReference>
<evidence type="ECO:0000313" key="4">
    <source>
        <dbReference type="Proteomes" id="UP001396898"/>
    </source>
</evidence>
<feature type="compositionally biased region" description="Polar residues" evidence="1">
    <location>
        <begin position="794"/>
        <end position="821"/>
    </location>
</feature>
<feature type="compositionally biased region" description="Basic and acidic residues" evidence="1">
    <location>
        <begin position="375"/>
        <end position="388"/>
    </location>
</feature>
<dbReference type="PROSITE" id="PS50190">
    <property type="entry name" value="SEC7"/>
    <property type="match status" value="1"/>
</dbReference>
<feature type="region of interest" description="Disordered" evidence="1">
    <location>
        <begin position="1"/>
        <end position="78"/>
    </location>
</feature>
<comment type="caution">
    <text evidence="3">The sequence shown here is derived from an EMBL/GenBank/DDBJ whole genome shotgun (WGS) entry which is preliminary data.</text>
</comment>
<feature type="compositionally biased region" description="Gly residues" evidence="1">
    <location>
        <begin position="397"/>
        <end position="408"/>
    </location>
</feature>
<dbReference type="Pfam" id="PF15410">
    <property type="entry name" value="PH_9"/>
    <property type="match status" value="1"/>
</dbReference>
<dbReference type="InterPro" id="IPR000904">
    <property type="entry name" value="Sec7_dom"/>
</dbReference>
<feature type="region of interest" description="Disordered" evidence="1">
    <location>
        <begin position="149"/>
        <end position="274"/>
    </location>
</feature>
<dbReference type="Pfam" id="PF01369">
    <property type="entry name" value="Sec7"/>
    <property type="match status" value="1"/>
</dbReference>
<feature type="compositionally biased region" description="Low complexity" evidence="1">
    <location>
        <begin position="342"/>
        <end position="354"/>
    </location>
</feature>
<dbReference type="Proteomes" id="UP001396898">
    <property type="component" value="Unassembled WGS sequence"/>
</dbReference>
<keyword evidence="4" id="KW-1185">Reference proteome</keyword>
<feature type="region of interest" description="Disordered" evidence="1">
    <location>
        <begin position="995"/>
        <end position="1051"/>
    </location>
</feature>
<protein>
    <recommendedName>
        <fullName evidence="2">SEC7 domain-containing protein</fullName>
    </recommendedName>
</protein>
<feature type="region of interest" description="Disordered" evidence="1">
    <location>
        <begin position="1112"/>
        <end position="1137"/>
    </location>
</feature>
<proteinExistence type="predicted"/>
<dbReference type="SMART" id="SM00222">
    <property type="entry name" value="Sec7"/>
    <property type="match status" value="1"/>
</dbReference>
<accession>A0ABR1S9J9</accession>
<feature type="compositionally biased region" description="Low complexity" evidence="1">
    <location>
        <begin position="1418"/>
        <end position="1437"/>
    </location>
</feature>
<feature type="compositionally biased region" description="Polar residues" evidence="1">
    <location>
        <begin position="676"/>
        <end position="699"/>
    </location>
</feature>
<feature type="compositionally biased region" description="Polar residues" evidence="1">
    <location>
        <begin position="237"/>
        <end position="250"/>
    </location>
</feature>
<evidence type="ECO:0000259" key="2">
    <source>
        <dbReference type="PROSITE" id="PS50190"/>
    </source>
</evidence>
<dbReference type="SUPFAM" id="SSF48425">
    <property type="entry name" value="Sec7 domain"/>
    <property type="match status" value="1"/>
</dbReference>
<feature type="compositionally biased region" description="Pro residues" evidence="1">
    <location>
        <begin position="35"/>
        <end position="50"/>
    </location>
</feature>
<dbReference type="EMBL" id="JAQQWI010000007">
    <property type="protein sequence ID" value="KAK8027717.1"/>
    <property type="molecule type" value="Genomic_DNA"/>
</dbReference>